<name>A0AAU9J7T7_9CILI</name>
<evidence type="ECO:0000256" key="2">
    <source>
        <dbReference type="SAM" id="MobiDB-lite"/>
    </source>
</evidence>
<dbReference type="Proteomes" id="UP001162131">
    <property type="component" value="Unassembled WGS sequence"/>
</dbReference>
<feature type="compositionally biased region" description="Basic and acidic residues" evidence="2">
    <location>
        <begin position="62"/>
        <end position="72"/>
    </location>
</feature>
<dbReference type="AlphaFoldDB" id="A0AAU9J7T7"/>
<gene>
    <name evidence="3" type="ORF">BSTOLATCC_MIC33205</name>
</gene>
<evidence type="ECO:0000256" key="1">
    <source>
        <dbReference type="SAM" id="Coils"/>
    </source>
</evidence>
<feature type="compositionally biased region" description="Polar residues" evidence="2">
    <location>
        <begin position="333"/>
        <end position="346"/>
    </location>
</feature>
<feature type="coiled-coil region" evidence="1">
    <location>
        <begin position="84"/>
        <end position="153"/>
    </location>
</feature>
<organism evidence="3 4">
    <name type="scientific">Blepharisma stoltei</name>
    <dbReference type="NCBI Taxonomy" id="1481888"/>
    <lineage>
        <taxon>Eukaryota</taxon>
        <taxon>Sar</taxon>
        <taxon>Alveolata</taxon>
        <taxon>Ciliophora</taxon>
        <taxon>Postciliodesmatophora</taxon>
        <taxon>Heterotrichea</taxon>
        <taxon>Heterotrichida</taxon>
        <taxon>Blepharismidae</taxon>
        <taxon>Blepharisma</taxon>
    </lineage>
</organism>
<feature type="compositionally biased region" description="Basic residues" evidence="2">
    <location>
        <begin position="45"/>
        <end position="59"/>
    </location>
</feature>
<sequence length="469" mass="56607">MATDHLKRIIDASYFMPYIADTARDATQEVFEKICNIVKRKYSNSPLKHKRSKSTKRQKTLATEERRNSVTERPIKWEEDPIVLKKKSKTIKQLLKKLQEEKEQRHKKLQELDEEAKKKFEEEMETNEILQQKREEELRKERVLKALQRREKEEKHKKELEDWKILTEREYKHVLSQKYLHEKLQESYVTQVVMPELEKKKADLAQKRMLFQPINREDLIEHARRHDEIMRDLQNRREKEVHNRSIDLQYRQISKSFHSKALDILNEEEKRQKEEKEREELERKQRIEKKLQYSELVKELYRPSIDEYKKQEMKLLVEKLKFPVRTKLHGHNSAGTYENTTESGSMTEKHRIRRKWTKNPMVPEPAPKKEIKQIDFLAEMRIARHSRGTIRKKYELEKDLMYINLHDEENAIKLKEKADLVDKEILRKERTMSSNLPDRKKIEIAEEINDMIISSIKAKLAIVNATVDS</sequence>
<accession>A0AAU9J7T7</accession>
<feature type="coiled-coil region" evidence="1">
    <location>
        <begin position="216"/>
        <end position="291"/>
    </location>
</feature>
<proteinExistence type="predicted"/>
<comment type="caution">
    <text evidence="3">The sequence shown here is derived from an EMBL/GenBank/DDBJ whole genome shotgun (WGS) entry which is preliminary data.</text>
</comment>
<evidence type="ECO:0000313" key="4">
    <source>
        <dbReference type="Proteomes" id="UP001162131"/>
    </source>
</evidence>
<protein>
    <submittedName>
        <fullName evidence="3">Uncharacterized protein</fullName>
    </submittedName>
</protein>
<feature type="region of interest" description="Disordered" evidence="2">
    <location>
        <begin position="331"/>
        <end position="352"/>
    </location>
</feature>
<evidence type="ECO:0000313" key="3">
    <source>
        <dbReference type="EMBL" id="CAG9323305.1"/>
    </source>
</evidence>
<keyword evidence="4" id="KW-1185">Reference proteome</keyword>
<dbReference type="EMBL" id="CAJZBQ010000033">
    <property type="protein sequence ID" value="CAG9323305.1"/>
    <property type="molecule type" value="Genomic_DNA"/>
</dbReference>
<reference evidence="3" key="1">
    <citation type="submission" date="2021-09" db="EMBL/GenBank/DDBJ databases">
        <authorList>
            <consortium name="AG Swart"/>
            <person name="Singh M."/>
            <person name="Singh A."/>
            <person name="Seah K."/>
            <person name="Emmerich C."/>
        </authorList>
    </citation>
    <scope>NUCLEOTIDE SEQUENCE</scope>
    <source>
        <strain evidence="3">ATCC30299</strain>
    </source>
</reference>
<keyword evidence="1" id="KW-0175">Coiled coil</keyword>
<feature type="region of interest" description="Disordered" evidence="2">
    <location>
        <begin position="45"/>
        <end position="72"/>
    </location>
</feature>